<accession>A0A833VVR0</accession>
<protein>
    <submittedName>
        <fullName evidence="1">Uncharacterized protein</fullName>
    </submittedName>
</protein>
<dbReference type="Proteomes" id="UP000655588">
    <property type="component" value="Unassembled WGS sequence"/>
</dbReference>
<keyword evidence="2" id="KW-1185">Reference proteome</keyword>
<comment type="caution">
    <text evidence="1">The sequence shown here is derived from an EMBL/GenBank/DDBJ whole genome shotgun (WGS) entry which is preliminary data.</text>
</comment>
<evidence type="ECO:0000313" key="2">
    <source>
        <dbReference type="Proteomes" id="UP000655588"/>
    </source>
</evidence>
<name>A0A833VVR0_9HYME</name>
<sequence length="155" mass="18554">MEEYQNKLILMKKNYDSSLNAVSERHKANVEILQKQFEDDMKSEKMFDPENWLLSLNMEELIELHRQIIVIINSNTNIIHMENENQCLYANNAQEQFYTKLNKTEKKFRISLTNLYETESIHKNIISVLKEKDSHLQNKCQFIDLNDSSLEHNFR</sequence>
<dbReference type="AlphaFoldDB" id="A0A833VVR0"/>
<evidence type="ECO:0000313" key="1">
    <source>
        <dbReference type="EMBL" id="KAF3426085.1"/>
    </source>
</evidence>
<proteinExistence type="predicted"/>
<organism evidence="1 2">
    <name type="scientific">Frieseomelitta varia</name>
    <dbReference type="NCBI Taxonomy" id="561572"/>
    <lineage>
        <taxon>Eukaryota</taxon>
        <taxon>Metazoa</taxon>
        <taxon>Ecdysozoa</taxon>
        <taxon>Arthropoda</taxon>
        <taxon>Hexapoda</taxon>
        <taxon>Insecta</taxon>
        <taxon>Pterygota</taxon>
        <taxon>Neoptera</taxon>
        <taxon>Endopterygota</taxon>
        <taxon>Hymenoptera</taxon>
        <taxon>Apocrita</taxon>
        <taxon>Aculeata</taxon>
        <taxon>Apoidea</taxon>
        <taxon>Anthophila</taxon>
        <taxon>Apidae</taxon>
        <taxon>Frieseomelitta</taxon>
    </lineage>
</organism>
<reference evidence="1" key="1">
    <citation type="submission" date="2019-11" db="EMBL/GenBank/DDBJ databases">
        <title>The nuclear and mitochondrial genomes of Frieseomelitta varia - a highly eusocial stingless bee (Meliponini) with a permanently sterile worker caste.</title>
        <authorList>
            <person name="Freitas F.C.P."/>
            <person name="Lourenco A.P."/>
            <person name="Nunes F.M.F."/>
            <person name="Paschoal A.R."/>
            <person name="Abreu F.C.P."/>
            <person name="Barbin F.O."/>
            <person name="Bataglia L."/>
            <person name="Cardoso-Junior C.A.M."/>
            <person name="Cervoni M.S."/>
            <person name="Silva S.R."/>
            <person name="Dalarmi F."/>
            <person name="Del Lama M.A."/>
            <person name="Depintor T.S."/>
            <person name="Ferreira K.M."/>
            <person name="Goria P.S."/>
            <person name="Jaskot M.C."/>
            <person name="Lago D.C."/>
            <person name="Luna-Lucena D."/>
            <person name="Moda L.M."/>
            <person name="Nascimento L."/>
            <person name="Pedrino M."/>
            <person name="Rabico F.O."/>
            <person name="Sanches F.C."/>
            <person name="Santos D.E."/>
            <person name="Santos C.G."/>
            <person name="Vieira J."/>
            <person name="Lopes T.F."/>
            <person name="Barchuk A.R."/>
            <person name="Hartfelder K."/>
            <person name="Simoes Z.L.P."/>
            <person name="Bitondi M.M.G."/>
            <person name="Pinheiro D.G."/>
        </authorList>
    </citation>
    <scope>NUCLEOTIDE SEQUENCE</scope>
    <source>
        <strain evidence="1">USP_RPSP 00005682</strain>
        <tissue evidence="1">Whole individual</tissue>
    </source>
</reference>
<dbReference type="EMBL" id="WNWW01000342">
    <property type="protein sequence ID" value="KAF3426085.1"/>
    <property type="molecule type" value="Genomic_DNA"/>
</dbReference>
<gene>
    <name evidence="1" type="ORF">E2986_12149</name>
</gene>